<feature type="transmembrane region" description="Helical" evidence="2">
    <location>
        <begin position="417"/>
        <end position="435"/>
    </location>
</feature>
<feature type="transmembrane region" description="Helical" evidence="2">
    <location>
        <begin position="519"/>
        <end position="539"/>
    </location>
</feature>
<feature type="transmembrane region" description="Helical" evidence="2">
    <location>
        <begin position="84"/>
        <end position="102"/>
    </location>
</feature>
<reference evidence="3 4" key="1">
    <citation type="journal article" date="2011" name="Stand. Genomic Sci.">
        <title>Complete genome sequence of Arthrobacter phenanthrenivorans type strain (Sphe3).</title>
        <authorList>
            <person name="Kallimanis A."/>
            <person name="Labutti K.M."/>
            <person name="Lapidus A."/>
            <person name="Clum A."/>
            <person name="Lykidis A."/>
            <person name="Mavromatis K."/>
            <person name="Pagani I."/>
            <person name="Liolios K."/>
            <person name="Ivanova N."/>
            <person name="Goodwin L."/>
            <person name="Pitluck S."/>
            <person name="Chen A."/>
            <person name="Palaniappan K."/>
            <person name="Markowitz V."/>
            <person name="Bristow J."/>
            <person name="Velentzas A.D."/>
            <person name="Perisynakis A."/>
            <person name="Ouzounis C.C."/>
            <person name="Kyrpides N.C."/>
            <person name="Koukkou A.I."/>
            <person name="Drainas C."/>
        </authorList>
    </citation>
    <scope>NUCLEOTIDE SEQUENCE [LARGE SCALE GENOMIC DNA]</scope>
    <source>
        <strain evidence="4">DSM 18606 / JCM 16027 / LMG 23796 / Sphe3</strain>
    </source>
</reference>
<evidence type="ECO:0000313" key="4">
    <source>
        <dbReference type="Proteomes" id="UP000008639"/>
    </source>
</evidence>
<accession>F0M7F4</accession>
<feature type="transmembrane region" description="Helical" evidence="2">
    <location>
        <begin position="378"/>
        <end position="397"/>
    </location>
</feature>
<organism evidence="3 4">
    <name type="scientific">Pseudarthrobacter phenanthrenivorans (strain DSM 18606 / JCM 16027 / LMG 23796 / Sphe3)</name>
    <name type="common">Arthrobacter phenanthrenivorans</name>
    <dbReference type="NCBI Taxonomy" id="930171"/>
    <lineage>
        <taxon>Bacteria</taxon>
        <taxon>Bacillati</taxon>
        <taxon>Actinomycetota</taxon>
        <taxon>Actinomycetes</taxon>
        <taxon>Micrococcales</taxon>
        <taxon>Micrococcaceae</taxon>
        <taxon>Pseudarthrobacter</taxon>
    </lineage>
</organism>
<feature type="transmembrane region" description="Helical" evidence="2">
    <location>
        <begin position="246"/>
        <end position="269"/>
    </location>
</feature>
<name>F0M7F4_PSEPM</name>
<keyword evidence="2" id="KW-0812">Transmembrane</keyword>
<dbReference type="STRING" id="930171.Asphe3_25470"/>
<dbReference type="KEGG" id="apn:Asphe3_25470"/>
<feature type="transmembrane region" description="Helical" evidence="2">
    <location>
        <begin position="33"/>
        <end position="54"/>
    </location>
</feature>
<keyword evidence="2" id="KW-1133">Transmembrane helix</keyword>
<feature type="region of interest" description="Disordered" evidence="1">
    <location>
        <begin position="1"/>
        <end position="23"/>
    </location>
</feature>
<dbReference type="HOGENOM" id="CLU_410975_0_0_11"/>
<feature type="transmembrane region" description="Helical" evidence="2">
    <location>
        <begin position="299"/>
        <end position="320"/>
    </location>
</feature>
<feature type="transmembrane region" description="Helical" evidence="2">
    <location>
        <begin position="487"/>
        <end position="507"/>
    </location>
</feature>
<dbReference type="EMBL" id="CP002379">
    <property type="protein sequence ID" value="ADX73673.1"/>
    <property type="molecule type" value="Genomic_DNA"/>
</dbReference>
<evidence type="ECO:0000256" key="2">
    <source>
        <dbReference type="SAM" id="Phobius"/>
    </source>
</evidence>
<dbReference type="AlphaFoldDB" id="F0M7F4"/>
<feature type="transmembrane region" description="Helical" evidence="2">
    <location>
        <begin position="114"/>
        <end position="132"/>
    </location>
</feature>
<feature type="transmembrane region" description="Helical" evidence="2">
    <location>
        <begin position="276"/>
        <end position="293"/>
    </location>
</feature>
<evidence type="ECO:0000256" key="1">
    <source>
        <dbReference type="SAM" id="MobiDB-lite"/>
    </source>
</evidence>
<feature type="transmembrane region" description="Helical" evidence="2">
    <location>
        <begin position="349"/>
        <end position="366"/>
    </location>
</feature>
<proteinExistence type="predicted"/>
<gene>
    <name evidence="3" type="ordered locus">Asphe3_25470</name>
</gene>
<feature type="transmembrane region" description="Helical" evidence="2">
    <location>
        <begin position="455"/>
        <end position="475"/>
    </location>
</feature>
<keyword evidence="2" id="KW-0472">Membrane</keyword>
<dbReference type="Proteomes" id="UP000008639">
    <property type="component" value="Chromosome"/>
</dbReference>
<sequence precursor="true">MSSQIIEKSNRAGPRSFRRSSTPAQRCEVRPTVLWPLVALASTATFIAIVTLRAMGSLTGWQYLVILGLIMLLIPIGKNLSQRLMLSVVFLAGTSPFMWWFTADVAFLDRGTSLFALSAALLAGFVAHSVLLRLPLRRFLPSVHAVDALPFAAAGASTWLVQKLLLPGSLEATFLILSRSWDFAPHFNMFRMLRNHGVVIPLLPPAPDGSQWSAASYPQGYHALLATLAEVAAGKVAGDVAHESVLFLRLVAGVTILGTVLVVAALTSLPAMRRSFLLTLPFVSVAATAWIVGPGAIPVFGAFPNFALGVALSVAVIVVVQLRRVLHPVTATSALIFAVTAVVHGWFLLLFLCIPSVLVYIAHVFWHRRAIGSRRLALHFALGAVGVAGLFGAVWQLRKLSAADVLTTTGGIAQADAGVAVLCILANAFVALTFYSRRRLGQAEDRRGTLTSLHVLATPIFAGILLVALAVFQLMSPSGITYYFHKSFLAVELVAIICTLIGAADLWSSRWLIHTGRKSFVAASLLTSFGATHFFGLPFTGLAERGLRPTAEGSVGLLQQVETLSEPMPRLVEKMARMAALDRQRPFVYVGFNDGFDPQLAAQWSLTLQGRWTESMQATIPMVKPLYAGPSHVPESIDAILKTMPEVDVVVDPELIPELRSWRPQYAARITTYL</sequence>
<feature type="transmembrane region" description="Helical" evidence="2">
    <location>
        <begin position="60"/>
        <end position="77"/>
    </location>
</feature>
<evidence type="ECO:0000313" key="3">
    <source>
        <dbReference type="EMBL" id="ADX73673.1"/>
    </source>
</evidence>
<protein>
    <submittedName>
        <fullName evidence="3">Uncharacterized protein</fullName>
    </submittedName>
</protein>